<reference evidence="1" key="1">
    <citation type="submission" date="2021-02" db="EMBL/GenBank/DDBJ databases">
        <title>Metagenome analyses of Stigonema ocellatum DSM 106950, Chlorogloea purpurea SAG 13.99 and Gomphosphaeria aponina DSM 107014.</title>
        <authorList>
            <person name="Marter P."/>
            <person name="Huang S."/>
        </authorList>
    </citation>
    <scope>NUCLEOTIDE SEQUENCE</scope>
    <source>
        <strain evidence="1">JP213</strain>
    </source>
</reference>
<comment type="caution">
    <text evidence="1">The sequence shown here is derived from an EMBL/GenBank/DDBJ whole genome shotgun (WGS) entry which is preliminary data.</text>
</comment>
<gene>
    <name evidence="1" type="ORF">DSM107014_15955</name>
</gene>
<evidence type="ECO:0000313" key="1">
    <source>
        <dbReference type="EMBL" id="MBR8829366.1"/>
    </source>
</evidence>
<name>A0A941GU14_9CHRO</name>
<dbReference type="Proteomes" id="UP000767446">
    <property type="component" value="Unassembled WGS sequence"/>
</dbReference>
<sequence>MRKAGSVGVAAGLEIAIMTEMGNLLPVGEVGEVVTQGYANNPGEFVSRN</sequence>
<proteinExistence type="predicted"/>
<organism evidence="1 2">
    <name type="scientific">Gomphosphaeria aponina SAG 52.96 = DSM 107014</name>
    <dbReference type="NCBI Taxonomy" id="1521640"/>
    <lineage>
        <taxon>Bacteria</taxon>
        <taxon>Bacillati</taxon>
        <taxon>Cyanobacteriota</taxon>
        <taxon>Cyanophyceae</taxon>
        <taxon>Oscillatoriophycideae</taxon>
        <taxon>Chroococcales</taxon>
        <taxon>Gomphosphaeriaceae</taxon>
        <taxon>Gomphosphaeria</taxon>
    </lineage>
</organism>
<protein>
    <submittedName>
        <fullName evidence="1">Uncharacterized protein</fullName>
    </submittedName>
</protein>
<dbReference type="EMBL" id="JADQBC010000128">
    <property type="protein sequence ID" value="MBR8829366.1"/>
    <property type="molecule type" value="Genomic_DNA"/>
</dbReference>
<dbReference type="Gene3D" id="3.40.50.12780">
    <property type="entry name" value="N-terminal domain of ligase-like"/>
    <property type="match status" value="1"/>
</dbReference>
<dbReference type="InterPro" id="IPR042099">
    <property type="entry name" value="ANL_N_sf"/>
</dbReference>
<evidence type="ECO:0000313" key="2">
    <source>
        <dbReference type="Proteomes" id="UP000767446"/>
    </source>
</evidence>
<dbReference type="SUPFAM" id="SSF56801">
    <property type="entry name" value="Acetyl-CoA synthetase-like"/>
    <property type="match status" value="1"/>
</dbReference>
<accession>A0A941GU14</accession>
<dbReference type="AlphaFoldDB" id="A0A941GU14"/>